<accession>A0A511FPJ5</accession>
<comment type="caution">
    <text evidence="2">The sequence shown here is derived from an EMBL/GenBank/DDBJ whole genome shotgun (WGS) entry which is preliminary data.</text>
</comment>
<feature type="compositionally biased region" description="Basic residues" evidence="1">
    <location>
        <begin position="119"/>
        <end position="134"/>
    </location>
</feature>
<name>A0A511FPJ5_9PROT</name>
<organism evidence="2 3">
    <name type="scientific">Acetobacter tropicalis</name>
    <dbReference type="NCBI Taxonomy" id="104102"/>
    <lineage>
        <taxon>Bacteria</taxon>
        <taxon>Pseudomonadati</taxon>
        <taxon>Pseudomonadota</taxon>
        <taxon>Alphaproteobacteria</taxon>
        <taxon>Acetobacterales</taxon>
        <taxon>Acetobacteraceae</taxon>
        <taxon>Acetobacter</taxon>
    </lineage>
</organism>
<evidence type="ECO:0000313" key="3">
    <source>
        <dbReference type="Proteomes" id="UP000321800"/>
    </source>
</evidence>
<evidence type="ECO:0000256" key="1">
    <source>
        <dbReference type="SAM" id="MobiDB-lite"/>
    </source>
</evidence>
<evidence type="ECO:0000313" key="2">
    <source>
        <dbReference type="EMBL" id="GEL50829.1"/>
    </source>
</evidence>
<reference evidence="2 3" key="1">
    <citation type="submission" date="2019-07" db="EMBL/GenBank/DDBJ databases">
        <title>Whole genome shotgun sequence of Acetobacter tropicalis NBRC 16470.</title>
        <authorList>
            <person name="Hosoyama A."/>
            <person name="Uohara A."/>
            <person name="Ohji S."/>
            <person name="Ichikawa N."/>
        </authorList>
    </citation>
    <scope>NUCLEOTIDE SEQUENCE [LARGE SCALE GENOMIC DNA]</scope>
    <source>
        <strain evidence="2 3">NBRC 16470</strain>
    </source>
</reference>
<dbReference type="EMBL" id="BJVR01000017">
    <property type="protein sequence ID" value="GEL50829.1"/>
    <property type="molecule type" value="Genomic_DNA"/>
</dbReference>
<gene>
    <name evidence="2" type="ORF">ATR01nite_19040</name>
</gene>
<sequence>MERMPGQPDMRGCQSVRRFMRCFRTALEQFRCQSGAGVAEAGMAESAYFLHPLPCEAAHRAALHDIIPHATEVQAILPRKGDIRAVTGSPRGLERTEQQVCALMMHDNPACVGGSHNVSTRKGRRGCRHRHANS</sequence>
<feature type="region of interest" description="Disordered" evidence="1">
    <location>
        <begin position="114"/>
        <end position="134"/>
    </location>
</feature>
<dbReference type="AlphaFoldDB" id="A0A511FPJ5"/>
<protein>
    <submittedName>
        <fullName evidence="2">Uncharacterized protein</fullName>
    </submittedName>
</protein>
<proteinExistence type="predicted"/>
<dbReference type="Proteomes" id="UP000321800">
    <property type="component" value="Unassembled WGS sequence"/>
</dbReference>